<keyword evidence="3" id="KW-1185">Reference proteome</keyword>
<dbReference type="Proteomes" id="UP000728032">
    <property type="component" value="Unassembled WGS sequence"/>
</dbReference>
<dbReference type="AlphaFoldDB" id="A0A7R9QY68"/>
<dbReference type="EMBL" id="OC938116">
    <property type="protein sequence ID" value="CAD7661327.1"/>
    <property type="molecule type" value="Genomic_DNA"/>
</dbReference>
<protein>
    <recommendedName>
        <fullName evidence="1">NOG1 N-terminal helical domain-containing protein</fullName>
    </recommendedName>
</protein>
<evidence type="ECO:0000313" key="3">
    <source>
        <dbReference type="Proteomes" id="UP000728032"/>
    </source>
</evidence>
<proteinExistence type="predicted"/>
<organism evidence="2">
    <name type="scientific">Oppiella nova</name>
    <dbReference type="NCBI Taxonomy" id="334625"/>
    <lineage>
        <taxon>Eukaryota</taxon>
        <taxon>Metazoa</taxon>
        <taxon>Ecdysozoa</taxon>
        <taxon>Arthropoda</taxon>
        <taxon>Chelicerata</taxon>
        <taxon>Arachnida</taxon>
        <taxon>Acari</taxon>
        <taxon>Acariformes</taxon>
        <taxon>Sarcoptiformes</taxon>
        <taxon>Oribatida</taxon>
        <taxon>Brachypylina</taxon>
        <taxon>Oppioidea</taxon>
        <taxon>Oppiidae</taxon>
        <taxon>Oppiella</taxon>
    </lineage>
</organism>
<sequence length="97" mass="11657">MGSRYNFKSITVVPTTKDFIDIVLSKTQRKTPTVVHKHYKISRIRSFYMRKVKFTQQNFRDKLDAIVTEFPKMEEIHPFFADLINVLYDRDHYKLAL</sequence>
<name>A0A7R9QY68_9ACAR</name>
<evidence type="ECO:0000313" key="2">
    <source>
        <dbReference type="EMBL" id="CAD7661327.1"/>
    </source>
</evidence>
<dbReference type="PANTHER" id="PTHR45759">
    <property type="entry name" value="NUCLEOLAR GTP-BINDING PROTEIN 1"/>
    <property type="match status" value="1"/>
</dbReference>
<feature type="domain" description="NOG1 N-terminal helical" evidence="1">
    <location>
        <begin position="7"/>
        <end position="97"/>
    </location>
</feature>
<dbReference type="Pfam" id="PF17835">
    <property type="entry name" value="NOG1_N"/>
    <property type="match status" value="1"/>
</dbReference>
<dbReference type="InterPro" id="IPR041623">
    <property type="entry name" value="NOG1_N"/>
</dbReference>
<dbReference type="OrthoDB" id="415015at2759"/>
<dbReference type="Gene3D" id="1.20.120.1190">
    <property type="match status" value="1"/>
</dbReference>
<dbReference type="EMBL" id="CAJPVJ010023291">
    <property type="protein sequence ID" value="CAG2178463.1"/>
    <property type="molecule type" value="Genomic_DNA"/>
</dbReference>
<evidence type="ECO:0000259" key="1">
    <source>
        <dbReference type="Pfam" id="PF17835"/>
    </source>
</evidence>
<feature type="non-terminal residue" evidence="2">
    <location>
        <position position="97"/>
    </location>
</feature>
<gene>
    <name evidence="2" type="ORF">ONB1V03_LOCUS17888</name>
</gene>
<reference evidence="2" key="1">
    <citation type="submission" date="2020-11" db="EMBL/GenBank/DDBJ databases">
        <authorList>
            <person name="Tran Van P."/>
        </authorList>
    </citation>
    <scope>NUCLEOTIDE SEQUENCE</scope>
</reference>
<accession>A0A7R9QY68</accession>